<comment type="function">
    <text evidence="3">Catalyzes a proton abstraction reaction that results in 2,5-elimination of pyruvate from 2-succinyl-5-enolpyruvyl-6-hydroxy-3-cyclohexene-1-carboxylate (SEPHCHC) and the formation of 2-succinyl-6-hydroxy-2,4-cyclohexadiene-1-carboxylate (SHCHC).</text>
</comment>
<dbReference type="SUPFAM" id="SSF53474">
    <property type="entry name" value="alpha/beta-Hydrolases"/>
    <property type="match status" value="1"/>
</dbReference>
<evidence type="ECO:0000259" key="4">
    <source>
        <dbReference type="Pfam" id="PF00561"/>
    </source>
</evidence>
<dbReference type="NCBIfam" id="TIGR03695">
    <property type="entry name" value="menH_SHCHC"/>
    <property type="match status" value="1"/>
</dbReference>
<dbReference type="EC" id="4.2.99.20" evidence="3"/>
<evidence type="ECO:0000313" key="5">
    <source>
        <dbReference type="EMBL" id="VDC25544.1"/>
    </source>
</evidence>
<keyword evidence="6" id="KW-1185">Reference proteome</keyword>
<dbReference type="HAMAP" id="MF_01660">
    <property type="entry name" value="MenH"/>
    <property type="match status" value="1"/>
</dbReference>
<dbReference type="InterPro" id="IPR029058">
    <property type="entry name" value="AB_hydrolase_fold"/>
</dbReference>
<comment type="subunit">
    <text evidence="3">Monomer.</text>
</comment>
<dbReference type="UniPathway" id="UPA01057">
    <property type="reaction ID" value="UER00900"/>
</dbReference>
<protein>
    <recommendedName>
        <fullName evidence="3">Putative 2-succinyl-6-hydroxy-2,4-cyclohexadiene-1-carboxylate synthase</fullName>
        <shortName evidence="3">SHCHC synthase</shortName>
        <ecNumber evidence="3">4.2.99.20</ecNumber>
    </recommendedName>
</protein>
<accession>A0A3P5XDD8</accession>
<comment type="pathway">
    <text evidence="3">Quinol/quinone metabolism; 1,4-dihydroxy-2-naphthoate biosynthesis; 1,4-dihydroxy-2-naphthoate from chorismate: step 3/7.</text>
</comment>
<dbReference type="UniPathway" id="UPA00079"/>
<evidence type="ECO:0000256" key="1">
    <source>
        <dbReference type="ARBA" id="ARBA00022428"/>
    </source>
</evidence>
<keyword evidence="1 3" id="KW-0474">Menaquinone biosynthesis</keyword>
<feature type="domain" description="AB hydrolase-1" evidence="4">
    <location>
        <begin position="26"/>
        <end position="262"/>
    </location>
</feature>
<proteinExistence type="inferred from homology"/>
<dbReference type="Proteomes" id="UP000270468">
    <property type="component" value="Unassembled WGS sequence"/>
</dbReference>
<name>A0A3P5XDD8_9BACL</name>
<dbReference type="GO" id="GO:0009234">
    <property type="term" value="P:menaquinone biosynthetic process"/>
    <property type="evidence" value="ECO:0007669"/>
    <property type="project" value="UniProtKB-UniRule"/>
</dbReference>
<comment type="catalytic activity">
    <reaction evidence="3">
        <text>5-enolpyruvoyl-6-hydroxy-2-succinyl-cyclohex-3-ene-1-carboxylate = (1R,6R)-6-hydroxy-2-succinyl-cyclohexa-2,4-diene-1-carboxylate + pyruvate</text>
        <dbReference type="Rhea" id="RHEA:25597"/>
        <dbReference type="ChEBI" id="CHEBI:15361"/>
        <dbReference type="ChEBI" id="CHEBI:58689"/>
        <dbReference type="ChEBI" id="CHEBI:58818"/>
        <dbReference type="EC" id="4.2.99.20"/>
    </reaction>
</comment>
<evidence type="ECO:0000256" key="3">
    <source>
        <dbReference type="HAMAP-Rule" id="MF_01660"/>
    </source>
</evidence>
<dbReference type="EMBL" id="UXAV01000032">
    <property type="protein sequence ID" value="VDC25544.1"/>
    <property type="molecule type" value="Genomic_DNA"/>
</dbReference>
<reference evidence="5 6" key="1">
    <citation type="submission" date="2018-11" db="EMBL/GenBank/DDBJ databases">
        <authorList>
            <person name="Criscuolo A."/>
        </authorList>
    </citation>
    <scope>NUCLEOTIDE SEQUENCE [LARGE SCALE GENOMIC DNA]</scope>
    <source>
        <strain evidence="5">ATB-66</strain>
    </source>
</reference>
<comment type="pathway">
    <text evidence="3">Quinol/quinone metabolism; menaquinone biosynthesis.</text>
</comment>
<organism evidence="5 6">
    <name type="scientific">Filibacter tadaridae</name>
    <dbReference type="NCBI Taxonomy" id="2483811"/>
    <lineage>
        <taxon>Bacteria</taxon>
        <taxon>Bacillati</taxon>
        <taxon>Bacillota</taxon>
        <taxon>Bacilli</taxon>
        <taxon>Bacillales</taxon>
        <taxon>Caryophanaceae</taxon>
        <taxon>Filibacter</taxon>
    </lineage>
</organism>
<dbReference type="PANTHER" id="PTHR42916">
    <property type="entry name" value="2-SUCCINYL-5-ENOLPYRUVYL-6-HYDROXY-3-CYCLOHEXENE-1-CARBOXYLATE SYNTHASE"/>
    <property type="match status" value="1"/>
</dbReference>
<dbReference type="AlphaFoldDB" id="A0A3P5XDD8"/>
<dbReference type="PRINTS" id="PR00111">
    <property type="entry name" value="ABHYDROLASE"/>
</dbReference>
<gene>
    <name evidence="3 5" type="primary">menH</name>
    <name evidence="5" type="ORF">FILTAD_01250</name>
</gene>
<evidence type="ECO:0000256" key="2">
    <source>
        <dbReference type="ARBA" id="ARBA00023239"/>
    </source>
</evidence>
<sequence length="278" mass="31523">MIRLNKMIHVRGIDIHVEINGDEYLPVIVFLHGFTGSTATWSTVSSSLGNKFRTVAIDLLGHGDSAVPEHASRYSMEEQVQDLEQTFKELGLTHFTLIGYSMGGRVALGYTVNYPQRVLQLVLESSSPGLQTKEEQTVRRESDSRLAARIREEGLHSFVDFWEELALFQSQKTLPETTRRAIRKERLQQSVTGLSNSLIGIGTGSQPSYWNRVETVLHPVLLITGELDMKFKNIAREMKQHFPIVRHITVENAGHAIHVEKPHLFATMVEEHILSWKK</sequence>
<dbReference type="InterPro" id="IPR022485">
    <property type="entry name" value="SHCHC_synthase_MenH"/>
</dbReference>
<keyword evidence="2 3" id="KW-0456">Lyase</keyword>
<dbReference type="InterPro" id="IPR000073">
    <property type="entry name" value="AB_hydrolase_1"/>
</dbReference>
<dbReference type="PANTHER" id="PTHR42916:SF1">
    <property type="entry name" value="PROTEIN PHYLLO, CHLOROPLASTIC"/>
    <property type="match status" value="1"/>
</dbReference>
<comment type="similarity">
    <text evidence="3">Belongs to the AB hydrolase superfamily. MenH family.</text>
</comment>
<evidence type="ECO:0000313" key="6">
    <source>
        <dbReference type="Proteomes" id="UP000270468"/>
    </source>
</evidence>
<dbReference type="GO" id="GO:0070205">
    <property type="term" value="F:2-succinyl-6-hydroxy-2,4-cyclohexadiene-1-carboxylate synthase activity"/>
    <property type="evidence" value="ECO:0007669"/>
    <property type="project" value="UniProtKB-UniRule"/>
</dbReference>
<dbReference type="Pfam" id="PF00561">
    <property type="entry name" value="Abhydrolase_1"/>
    <property type="match status" value="1"/>
</dbReference>
<dbReference type="Gene3D" id="3.40.50.1820">
    <property type="entry name" value="alpha/beta hydrolase"/>
    <property type="match status" value="1"/>
</dbReference>